<keyword evidence="2" id="KW-1133">Transmembrane helix</keyword>
<evidence type="ECO:0000313" key="5">
    <source>
        <dbReference type="Proteomes" id="UP000823617"/>
    </source>
</evidence>
<dbReference type="EMBL" id="JADIMK010000008">
    <property type="protein sequence ID" value="MBO8454951.1"/>
    <property type="molecule type" value="Genomic_DNA"/>
</dbReference>
<sequence>MVSLRKEKVSSEKKILVRGKQTRNVILKYITATLAVFCLSTFYQRIIVVDAVDTSGTFAGDTVRCALALDDDMFSRNLESGLCYEILNRFADADNCSISVVPAGKTDYIDSLRNGAVDIVILPYKDTVMSGISFSREMDGTVWALRSGTLSHIREVNLWISHFMNSEEYRILDSRFRKTCNPYTKAEKGIVSRHISPYDNLIKKYAASMGWDWRMLAAVIYQESRFSINTSSSRGASGLMQVMPSTAEHYEISDLLDPEQNIKAGTQHLIRLQRMFRNSDISPEEQIKFVLAAYNAGEGRIEDCRKFAQFQNLDNTRWDEIVKAIPEMSDEELIRSSGLKFGKFNGKETVKYVDNVLEHYSVFCRICPA</sequence>
<keyword evidence="2" id="KW-0472">Membrane</keyword>
<comment type="similarity">
    <text evidence="1">Belongs to the transglycosylase Slt family.</text>
</comment>
<dbReference type="Gene3D" id="3.40.190.10">
    <property type="entry name" value="Periplasmic binding protein-like II"/>
    <property type="match status" value="1"/>
</dbReference>
<dbReference type="AlphaFoldDB" id="A0A9D9MYF4"/>
<dbReference type="Proteomes" id="UP000823617">
    <property type="component" value="Unassembled WGS sequence"/>
</dbReference>
<dbReference type="Pfam" id="PF01464">
    <property type="entry name" value="SLT"/>
    <property type="match status" value="1"/>
</dbReference>
<accession>A0A9D9MYF4</accession>
<evidence type="ECO:0000259" key="3">
    <source>
        <dbReference type="Pfam" id="PF01464"/>
    </source>
</evidence>
<evidence type="ECO:0000256" key="2">
    <source>
        <dbReference type="SAM" id="Phobius"/>
    </source>
</evidence>
<evidence type="ECO:0000313" key="4">
    <source>
        <dbReference type="EMBL" id="MBO8454951.1"/>
    </source>
</evidence>
<evidence type="ECO:0000256" key="1">
    <source>
        <dbReference type="ARBA" id="ARBA00007734"/>
    </source>
</evidence>
<dbReference type="SUPFAM" id="SSF53955">
    <property type="entry name" value="Lysozyme-like"/>
    <property type="match status" value="1"/>
</dbReference>
<feature type="domain" description="Transglycosylase SLT" evidence="3">
    <location>
        <begin position="201"/>
        <end position="306"/>
    </location>
</feature>
<keyword evidence="2" id="KW-0812">Transmembrane</keyword>
<dbReference type="PANTHER" id="PTHR37423">
    <property type="entry name" value="SOLUBLE LYTIC MUREIN TRANSGLYCOSYLASE-RELATED"/>
    <property type="match status" value="1"/>
</dbReference>
<name>A0A9D9MYF4_9BACT</name>
<comment type="caution">
    <text evidence="4">The sequence shown here is derived from an EMBL/GenBank/DDBJ whole genome shotgun (WGS) entry which is preliminary data.</text>
</comment>
<gene>
    <name evidence="4" type="ORF">IAC08_00915</name>
</gene>
<reference evidence="4" key="2">
    <citation type="journal article" date="2021" name="PeerJ">
        <title>Extensive microbial diversity within the chicken gut microbiome revealed by metagenomics and culture.</title>
        <authorList>
            <person name="Gilroy R."/>
            <person name="Ravi A."/>
            <person name="Getino M."/>
            <person name="Pursley I."/>
            <person name="Horton D.L."/>
            <person name="Alikhan N.F."/>
            <person name="Baker D."/>
            <person name="Gharbi K."/>
            <person name="Hall N."/>
            <person name="Watson M."/>
            <person name="Adriaenssens E.M."/>
            <person name="Foster-Nyarko E."/>
            <person name="Jarju S."/>
            <person name="Secka A."/>
            <person name="Antonio M."/>
            <person name="Oren A."/>
            <person name="Chaudhuri R.R."/>
            <person name="La Ragione R."/>
            <person name="Hildebrand F."/>
            <person name="Pallen M.J."/>
        </authorList>
    </citation>
    <scope>NUCLEOTIDE SEQUENCE</scope>
    <source>
        <strain evidence="4">B1-3475</strain>
    </source>
</reference>
<proteinExistence type="inferred from homology"/>
<organism evidence="4 5">
    <name type="scientific">Candidatus Cryptobacteroides intestinigallinarum</name>
    <dbReference type="NCBI Taxonomy" id="2840767"/>
    <lineage>
        <taxon>Bacteria</taxon>
        <taxon>Pseudomonadati</taxon>
        <taxon>Bacteroidota</taxon>
        <taxon>Bacteroidia</taxon>
        <taxon>Bacteroidales</taxon>
        <taxon>Candidatus Cryptobacteroides</taxon>
    </lineage>
</organism>
<dbReference type="InterPro" id="IPR008258">
    <property type="entry name" value="Transglycosylase_SLT_dom_1"/>
</dbReference>
<dbReference type="InterPro" id="IPR023346">
    <property type="entry name" value="Lysozyme-like_dom_sf"/>
</dbReference>
<dbReference type="PANTHER" id="PTHR37423:SF2">
    <property type="entry name" value="MEMBRANE-BOUND LYTIC MUREIN TRANSGLYCOSYLASE C"/>
    <property type="match status" value="1"/>
</dbReference>
<protein>
    <submittedName>
        <fullName evidence="4">Transglycosylase SLT domain-containing protein</fullName>
    </submittedName>
</protein>
<dbReference type="Gene3D" id="1.10.530.10">
    <property type="match status" value="1"/>
</dbReference>
<feature type="transmembrane region" description="Helical" evidence="2">
    <location>
        <begin position="25"/>
        <end position="43"/>
    </location>
</feature>
<reference evidence="4" key="1">
    <citation type="submission" date="2020-10" db="EMBL/GenBank/DDBJ databases">
        <authorList>
            <person name="Gilroy R."/>
        </authorList>
    </citation>
    <scope>NUCLEOTIDE SEQUENCE</scope>
    <source>
        <strain evidence="4">B1-3475</strain>
    </source>
</reference>
<dbReference type="CDD" id="cd13403">
    <property type="entry name" value="MLTF-like"/>
    <property type="match status" value="1"/>
</dbReference>